<dbReference type="PANTHER" id="PTHR10815:SF13">
    <property type="entry name" value="METHYLATED-DNA--PROTEIN-CYSTEINE METHYLTRANSFERASE"/>
    <property type="match status" value="1"/>
</dbReference>
<evidence type="ECO:0000256" key="1">
    <source>
        <dbReference type="ARBA" id="ARBA00022763"/>
    </source>
</evidence>
<sequence>MTPLGVEVLDTPVGPLVIVSHADGAVAACGFAATADELFDSLRAPRAPTAPRRAPTAALAAARAYFDGELTALDAVEVRQPGTPLTQRVWRRLREQPAGTTTTYRDLLPAAPRVAGRACAVNRVGLFVPCHRVHRRDGGLGGYSWGLAVKQWLRHHEERG</sequence>
<dbReference type="SUPFAM" id="SSF46767">
    <property type="entry name" value="Methylated DNA-protein cysteine methyltransferase, C-terminal domain"/>
    <property type="match status" value="1"/>
</dbReference>
<proteinExistence type="predicted"/>
<organism evidence="3 4">
    <name type="scientific">Saccharothrix australiensis</name>
    <dbReference type="NCBI Taxonomy" id="2072"/>
    <lineage>
        <taxon>Bacteria</taxon>
        <taxon>Bacillati</taxon>
        <taxon>Actinomycetota</taxon>
        <taxon>Actinomycetes</taxon>
        <taxon>Pseudonocardiales</taxon>
        <taxon>Pseudonocardiaceae</taxon>
        <taxon>Saccharothrix</taxon>
    </lineage>
</organism>
<keyword evidence="1" id="KW-0227">DNA damage</keyword>
<comment type="caution">
    <text evidence="3">The sequence shown here is derived from an EMBL/GenBank/DDBJ whole genome shotgun (WGS) entry which is preliminary data.</text>
</comment>
<dbReference type="InterPro" id="IPR036388">
    <property type="entry name" value="WH-like_DNA-bd_sf"/>
</dbReference>
<keyword evidence="4" id="KW-1185">Reference proteome</keyword>
<evidence type="ECO:0000313" key="3">
    <source>
        <dbReference type="EMBL" id="RKT54290.1"/>
    </source>
</evidence>
<dbReference type="CDD" id="cd06445">
    <property type="entry name" value="ATase"/>
    <property type="match status" value="1"/>
</dbReference>
<gene>
    <name evidence="3" type="ORF">C8E97_2906</name>
</gene>
<dbReference type="GO" id="GO:0008168">
    <property type="term" value="F:methyltransferase activity"/>
    <property type="evidence" value="ECO:0007669"/>
    <property type="project" value="UniProtKB-KW"/>
</dbReference>
<protein>
    <submittedName>
        <fullName evidence="3">Methylated-DNA-[protein]-cysteine S-methyltransferase</fullName>
    </submittedName>
</protein>
<dbReference type="RefSeq" id="WP_121005822.1">
    <property type="nucleotide sequence ID" value="NZ_RBXO01000001.1"/>
</dbReference>
<dbReference type="PANTHER" id="PTHR10815">
    <property type="entry name" value="METHYLATED-DNA--PROTEIN-CYSTEINE METHYLTRANSFERASE"/>
    <property type="match status" value="1"/>
</dbReference>
<dbReference type="AlphaFoldDB" id="A0A495VZJ0"/>
<evidence type="ECO:0000259" key="2">
    <source>
        <dbReference type="Pfam" id="PF01035"/>
    </source>
</evidence>
<dbReference type="GO" id="GO:0006281">
    <property type="term" value="P:DNA repair"/>
    <property type="evidence" value="ECO:0007669"/>
    <property type="project" value="InterPro"/>
</dbReference>
<name>A0A495VZJ0_9PSEU</name>
<dbReference type="Proteomes" id="UP000282084">
    <property type="component" value="Unassembled WGS sequence"/>
</dbReference>
<keyword evidence="3" id="KW-0489">Methyltransferase</keyword>
<reference evidence="3 4" key="1">
    <citation type="submission" date="2018-10" db="EMBL/GenBank/DDBJ databases">
        <title>Sequencing the genomes of 1000 actinobacteria strains.</title>
        <authorList>
            <person name="Klenk H.-P."/>
        </authorList>
    </citation>
    <scope>NUCLEOTIDE SEQUENCE [LARGE SCALE GENOMIC DNA]</scope>
    <source>
        <strain evidence="3 4">DSM 43800</strain>
    </source>
</reference>
<dbReference type="GO" id="GO:0032259">
    <property type="term" value="P:methylation"/>
    <property type="evidence" value="ECO:0007669"/>
    <property type="project" value="UniProtKB-KW"/>
</dbReference>
<evidence type="ECO:0000313" key="4">
    <source>
        <dbReference type="Proteomes" id="UP000282084"/>
    </source>
</evidence>
<feature type="domain" description="Methylated-DNA-[protein]-cysteine S-methyltransferase DNA binding" evidence="2">
    <location>
        <begin position="85"/>
        <end position="158"/>
    </location>
</feature>
<dbReference type="Pfam" id="PF01035">
    <property type="entry name" value="DNA_binding_1"/>
    <property type="match status" value="1"/>
</dbReference>
<dbReference type="InterPro" id="IPR036217">
    <property type="entry name" value="MethylDNA_cys_MeTrfase_DNAb"/>
</dbReference>
<keyword evidence="3" id="KW-0808">Transferase</keyword>
<dbReference type="OrthoDB" id="9802228at2"/>
<dbReference type="EMBL" id="RBXO01000001">
    <property type="protein sequence ID" value="RKT54290.1"/>
    <property type="molecule type" value="Genomic_DNA"/>
</dbReference>
<dbReference type="InterPro" id="IPR014048">
    <property type="entry name" value="MethylDNA_cys_MeTrfase_DNA-bd"/>
</dbReference>
<dbReference type="Gene3D" id="1.10.10.10">
    <property type="entry name" value="Winged helix-like DNA-binding domain superfamily/Winged helix DNA-binding domain"/>
    <property type="match status" value="1"/>
</dbReference>
<dbReference type="NCBIfam" id="TIGR00589">
    <property type="entry name" value="ogt"/>
    <property type="match status" value="1"/>
</dbReference>
<accession>A0A495VZJ0</accession>